<comment type="similarity">
    <text evidence="1">Belongs to the GST superfamily.</text>
</comment>
<dbReference type="CDD" id="cd03056">
    <property type="entry name" value="GST_N_4"/>
    <property type="match status" value="1"/>
</dbReference>
<dbReference type="InterPro" id="IPR004046">
    <property type="entry name" value="GST_C"/>
</dbReference>
<evidence type="ECO:0000259" key="2">
    <source>
        <dbReference type="PROSITE" id="PS50404"/>
    </source>
</evidence>
<dbReference type="Pfam" id="PF00043">
    <property type="entry name" value="GST_C"/>
    <property type="match status" value="1"/>
</dbReference>
<dbReference type="Pfam" id="PF02798">
    <property type="entry name" value="GST_N"/>
    <property type="match status" value="1"/>
</dbReference>
<accession>A0A9W6N2W9</accession>
<dbReference type="RefSeq" id="WP_271203654.1">
    <property type="nucleotide sequence ID" value="NZ_BSFK01000005.1"/>
</dbReference>
<dbReference type="PROSITE" id="PS50405">
    <property type="entry name" value="GST_CTER"/>
    <property type="match status" value="1"/>
</dbReference>
<reference evidence="4" key="1">
    <citation type="journal article" date="2014" name="Int. J. Syst. Evol. Microbiol.">
        <title>Complete genome sequence of Corynebacterium casei LMG S-19264T (=DSM 44701T), isolated from a smear-ripened cheese.</title>
        <authorList>
            <consortium name="US DOE Joint Genome Institute (JGI-PGF)"/>
            <person name="Walter F."/>
            <person name="Albersmeier A."/>
            <person name="Kalinowski J."/>
            <person name="Ruckert C."/>
        </authorList>
    </citation>
    <scope>NUCLEOTIDE SEQUENCE</scope>
    <source>
        <strain evidence="4">VKM B-2555</strain>
    </source>
</reference>
<dbReference type="PANTHER" id="PTHR44051:SF2">
    <property type="entry name" value="HYPOTHETICAL GLUTATHIONE S-TRANSFERASE LIKE PROTEIN"/>
    <property type="match status" value="1"/>
</dbReference>
<organism evidence="4 5">
    <name type="scientific">Methylopila jiangsuensis</name>
    <dbReference type="NCBI Taxonomy" id="586230"/>
    <lineage>
        <taxon>Bacteria</taxon>
        <taxon>Pseudomonadati</taxon>
        <taxon>Pseudomonadota</taxon>
        <taxon>Alphaproteobacteria</taxon>
        <taxon>Hyphomicrobiales</taxon>
        <taxon>Methylopilaceae</taxon>
        <taxon>Methylopila</taxon>
    </lineage>
</organism>
<comment type="caution">
    <text evidence="4">The sequence shown here is derived from an EMBL/GenBank/DDBJ whole genome shotgun (WGS) entry which is preliminary data.</text>
</comment>
<dbReference type="Gene3D" id="3.40.30.10">
    <property type="entry name" value="Glutaredoxin"/>
    <property type="match status" value="1"/>
</dbReference>
<protein>
    <submittedName>
        <fullName evidence="4">Glutathione S-transferase</fullName>
    </submittedName>
</protein>
<dbReference type="InterPro" id="IPR040079">
    <property type="entry name" value="Glutathione_S-Trfase"/>
</dbReference>
<dbReference type="Proteomes" id="UP001143364">
    <property type="component" value="Unassembled WGS sequence"/>
</dbReference>
<dbReference type="InterPro" id="IPR010987">
    <property type="entry name" value="Glutathione-S-Trfase_C-like"/>
</dbReference>
<dbReference type="SFLD" id="SFLDS00019">
    <property type="entry name" value="Glutathione_Transferase_(cytos"/>
    <property type="match status" value="1"/>
</dbReference>
<keyword evidence="5" id="KW-1185">Reference proteome</keyword>
<dbReference type="SUPFAM" id="SSF52833">
    <property type="entry name" value="Thioredoxin-like"/>
    <property type="match status" value="1"/>
</dbReference>
<dbReference type="EMBL" id="BSFK01000005">
    <property type="protein sequence ID" value="GLK75715.1"/>
    <property type="molecule type" value="Genomic_DNA"/>
</dbReference>
<reference evidence="4" key="2">
    <citation type="submission" date="2023-01" db="EMBL/GenBank/DDBJ databases">
        <authorList>
            <person name="Sun Q."/>
            <person name="Evtushenko L."/>
        </authorList>
    </citation>
    <scope>NUCLEOTIDE SEQUENCE</scope>
    <source>
        <strain evidence="4">VKM B-2555</strain>
    </source>
</reference>
<evidence type="ECO:0000313" key="4">
    <source>
        <dbReference type="EMBL" id="GLK75715.1"/>
    </source>
</evidence>
<dbReference type="SFLD" id="SFLDG00358">
    <property type="entry name" value="Main_(cytGST)"/>
    <property type="match status" value="1"/>
</dbReference>
<dbReference type="AlphaFoldDB" id="A0A9W6N2W9"/>
<feature type="domain" description="GST C-terminal" evidence="3">
    <location>
        <begin position="85"/>
        <end position="201"/>
    </location>
</feature>
<dbReference type="PROSITE" id="PS50404">
    <property type="entry name" value="GST_NTER"/>
    <property type="match status" value="1"/>
</dbReference>
<gene>
    <name evidence="4" type="ORF">GCM10008171_09690</name>
</gene>
<sequence>MKLHDLDLSGNCYKARLFCALIGVDLEIVPVDFLGGAHKRPDFLTLNPFGEIPVLEDGDLVLRDSQAILVYLARKHDRDDWLPADAEGLARVTQWLSTAANDVARGPNDARLREKFGYDLDAERARAKAAGVLAILNDRLEARAWLELGRPTLADVACYPYVALAEEGGVSLTPYPAVLRWMDRIRALPGYVGMPGQRAGA</sequence>
<dbReference type="PANTHER" id="PTHR44051">
    <property type="entry name" value="GLUTATHIONE S-TRANSFERASE-RELATED"/>
    <property type="match status" value="1"/>
</dbReference>
<dbReference type="InterPro" id="IPR004045">
    <property type="entry name" value="Glutathione_S-Trfase_N"/>
</dbReference>
<dbReference type="InterPro" id="IPR036249">
    <property type="entry name" value="Thioredoxin-like_sf"/>
</dbReference>
<name>A0A9W6N2W9_9HYPH</name>
<evidence type="ECO:0000313" key="5">
    <source>
        <dbReference type="Proteomes" id="UP001143364"/>
    </source>
</evidence>
<dbReference type="InterPro" id="IPR036282">
    <property type="entry name" value="Glutathione-S-Trfase_C_sf"/>
</dbReference>
<dbReference type="Gene3D" id="1.20.1050.10">
    <property type="match status" value="1"/>
</dbReference>
<feature type="domain" description="GST N-terminal" evidence="2">
    <location>
        <begin position="1"/>
        <end position="80"/>
    </location>
</feature>
<proteinExistence type="inferred from homology"/>
<dbReference type="SUPFAM" id="SSF47616">
    <property type="entry name" value="GST C-terminal domain-like"/>
    <property type="match status" value="1"/>
</dbReference>
<evidence type="ECO:0000259" key="3">
    <source>
        <dbReference type="PROSITE" id="PS50405"/>
    </source>
</evidence>
<dbReference type="CDD" id="cd03206">
    <property type="entry name" value="GST_C_7"/>
    <property type="match status" value="1"/>
</dbReference>
<evidence type="ECO:0000256" key="1">
    <source>
        <dbReference type="RuleBase" id="RU003494"/>
    </source>
</evidence>